<keyword evidence="2" id="KW-1185">Reference proteome</keyword>
<proteinExistence type="predicted"/>
<comment type="caution">
    <text evidence="1">The sequence shown here is derived from an EMBL/GenBank/DDBJ whole genome shotgun (WGS) entry which is preliminary data.</text>
</comment>
<dbReference type="EMBL" id="VYSG01000001">
    <property type="protein sequence ID" value="NEG69571.1"/>
    <property type="molecule type" value="Genomic_DNA"/>
</dbReference>
<organism evidence="1 2">
    <name type="scientific">Bifidobacterium choloepi</name>
    <dbReference type="NCBI Taxonomy" id="2614131"/>
    <lineage>
        <taxon>Bacteria</taxon>
        <taxon>Bacillati</taxon>
        <taxon>Actinomycetota</taxon>
        <taxon>Actinomycetes</taxon>
        <taxon>Bifidobacteriales</taxon>
        <taxon>Bifidobacteriaceae</taxon>
        <taxon>Bifidobacterium</taxon>
    </lineage>
</organism>
<dbReference type="Proteomes" id="UP000469292">
    <property type="component" value="Unassembled WGS sequence"/>
</dbReference>
<protein>
    <submittedName>
        <fullName evidence="1">Uncharacterized protein</fullName>
    </submittedName>
</protein>
<name>A0A6I5N6Z3_9BIFI</name>
<dbReference type="AlphaFoldDB" id="A0A6I5N6Z3"/>
<accession>A0A6I5N6Z3</accession>
<evidence type="ECO:0000313" key="2">
    <source>
        <dbReference type="Proteomes" id="UP000469292"/>
    </source>
</evidence>
<sequence length="46" mass="4791">MRLLSCSISSLLGSVLLIAMTVVSVFGRLDSRLPENQTATGALIVG</sequence>
<reference evidence="1 2" key="1">
    <citation type="submission" date="2019-09" db="EMBL/GenBank/DDBJ databases">
        <title>Phylogenetic characterization of a novel taxon of the genus Bifidobacterium: Bifidobacterium choloepi sp. nov.</title>
        <authorList>
            <person name="Modesto M."/>
            <person name="Satti M."/>
        </authorList>
    </citation>
    <scope>NUCLEOTIDE SEQUENCE [LARGE SCALE GENOMIC DNA]</scope>
    <source>
        <strain evidence="1 2">BRDM6</strain>
    </source>
</reference>
<gene>
    <name evidence="1" type="ORF">F6S87_02835</name>
</gene>
<evidence type="ECO:0000313" key="1">
    <source>
        <dbReference type="EMBL" id="NEG69571.1"/>
    </source>
</evidence>